<reference evidence="1" key="1">
    <citation type="submission" date="2021-02" db="EMBL/GenBank/DDBJ databases">
        <title>Genome sequence of Rhodospirillales sp. strain TMPK1 isolated from soil.</title>
        <authorList>
            <person name="Nakai R."/>
            <person name="Kusada H."/>
            <person name="Tamaki H."/>
        </authorList>
    </citation>
    <scope>NUCLEOTIDE SEQUENCE</scope>
    <source>
        <strain evidence="1">TMPK1</strain>
    </source>
</reference>
<dbReference type="Proteomes" id="UP000681075">
    <property type="component" value="Unassembled WGS sequence"/>
</dbReference>
<dbReference type="InterPro" id="IPR010845">
    <property type="entry name" value="FlaF"/>
</dbReference>
<proteinExistence type="predicted"/>
<keyword evidence="2" id="KW-1185">Reference proteome</keyword>
<gene>
    <name evidence="1" type="ORF">TMPK1_37170</name>
</gene>
<dbReference type="AlphaFoldDB" id="A0A8S8XKZ1"/>
<evidence type="ECO:0008006" key="3">
    <source>
        <dbReference type="Google" id="ProtNLM"/>
    </source>
</evidence>
<protein>
    <recommendedName>
        <fullName evidence="3">Flagellar biosynthesis regulatory protein FlaF</fullName>
    </recommendedName>
</protein>
<name>A0A8S8XKZ1_9PROT</name>
<dbReference type="NCBIfam" id="NF009435">
    <property type="entry name" value="PRK12794.1"/>
    <property type="match status" value="1"/>
</dbReference>
<dbReference type="GO" id="GO:0044781">
    <property type="term" value="P:bacterial-type flagellum organization"/>
    <property type="evidence" value="ECO:0007669"/>
    <property type="project" value="InterPro"/>
</dbReference>
<dbReference type="RefSeq" id="WP_420244967.1">
    <property type="nucleotide sequence ID" value="NZ_BOPV01000001.1"/>
</dbReference>
<accession>A0A8S8XKZ1</accession>
<dbReference type="Pfam" id="PF07309">
    <property type="entry name" value="FlaF"/>
    <property type="match status" value="1"/>
</dbReference>
<dbReference type="EMBL" id="BOPV01000001">
    <property type="protein sequence ID" value="GIL41480.1"/>
    <property type="molecule type" value="Genomic_DNA"/>
</dbReference>
<sequence length="151" mass="16471">MTMRSAAGYGAYSHVQNRTEDSRSVEYRLLAQVTAAMLAARDSAKDFPKLVDAVLWNRSVWAAFRDDLAHPQNGLPEDLKARLISLSLWVDRESFAVLGKTTDIDTLVEVNRMIMEGLAASQRTTTEAVAPPPNVAADASARIHQLGSTTA</sequence>
<evidence type="ECO:0000313" key="2">
    <source>
        <dbReference type="Proteomes" id="UP000681075"/>
    </source>
</evidence>
<organism evidence="1 2">
    <name type="scientific">Roseiterribacter gracilis</name>
    <dbReference type="NCBI Taxonomy" id="2812848"/>
    <lineage>
        <taxon>Bacteria</taxon>
        <taxon>Pseudomonadati</taxon>
        <taxon>Pseudomonadota</taxon>
        <taxon>Alphaproteobacteria</taxon>
        <taxon>Rhodospirillales</taxon>
        <taxon>Roseiterribacteraceae</taxon>
        <taxon>Roseiterribacter</taxon>
    </lineage>
</organism>
<evidence type="ECO:0000313" key="1">
    <source>
        <dbReference type="EMBL" id="GIL41480.1"/>
    </source>
</evidence>
<comment type="caution">
    <text evidence="1">The sequence shown here is derived from an EMBL/GenBank/DDBJ whole genome shotgun (WGS) entry which is preliminary data.</text>
</comment>